<evidence type="ECO:0000313" key="6">
    <source>
        <dbReference type="EMBL" id="KAK4878689.1"/>
    </source>
</evidence>
<dbReference type="InterPro" id="IPR020843">
    <property type="entry name" value="ER"/>
</dbReference>
<dbReference type="GO" id="GO:0016787">
    <property type="term" value="F:hydrolase activity"/>
    <property type="evidence" value="ECO:0007669"/>
    <property type="project" value="UniProtKB-KW"/>
</dbReference>
<dbReference type="Pfam" id="PF00107">
    <property type="entry name" value="ADH_zinc_N"/>
    <property type="match status" value="1"/>
</dbReference>
<evidence type="ECO:0000256" key="2">
    <source>
        <dbReference type="ARBA" id="ARBA00022553"/>
    </source>
</evidence>
<keyword evidence="2" id="KW-0597">Phosphoprotein</keyword>
<evidence type="ECO:0000313" key="7">
    <source>
        <dbReference type="Proteomes" id="UP001353858"/>
    </source>
</evidence>
<keyword evidence="3" id="KW-0808">Transferase</keyword>
<dbReference type="Gene3D" id="3.40.47.10">
    <property type="match status" value="1"/>
</dbReference>
<dbReference type="PROSITE" id="PS52004">
    <property type="entry name" value="KS3_2"/>
    <property type="match status" value="1"/>
</dbReference>
<evidence type="ECO:0000259" key="4">
    <source>
        <dbReference type="PROSITE" id="PS50075"/>
    </source>
</evidence>
<name>A0AAN7PVQ5_9COLE</name>
<dbReference type="InterPro" id="IPR016039">
    <property type="entry name" value="Thiolase-like"/>
</dbReference>
<dbReference type="Pfam" id="PF02801">
    <property type="entry name" value="Ketoacyl-synt_C"/>
    <property type="match status" value="1"/>
</dbReference>
<dbReference type="InterPro" id="IPR050091">
    <property type="entry name" value="PKS_NRPS_Biosynth_Enz"/>
</dbReference>
<dbReference type="InterPro" id="IPR011032">
    <property type="entry name" value="GroES-like_sf"/>
</dbReference>
<dbReference type="SUPFAM" id="SSF53901">
    <property type="entry name" value="Thiolase-like"/>
    <property type="match status" value="1"/>
</dbReference>
<dbReference type="CDD" id="cd05195">
    <property type="entry name" value="enoyl_red"/>
    <property type="match status" value="1"/>
</dbReference>
<sequence length="1775" mass="198270">MFEEYTKIGKRLAKTEIGDEIVISGIAGCFPMCDDVFEYYHCLENKVDMLSPTETTWMTSNPMLCPRVGKIKSLDKFDAGFFGIHDRQAEMMDPGCRKLLELSVSALTDAGFNLKEMKGSKTGVFIANNIQESEEKLYFGNWGSPNMAMTGCFRSMLADRISYYLGIEGPSVSFDNACSGSFAALDRAYNSIRKGACTSALVGGVQLVLNPNIYVQYGKLGIISPSGKNIVFDDSFDGFVRSEAVCVVYLQKAKDARRLYSEIIHMKTNTDGYKTTSILHPSSEIQMQLYEEIYAECGVNPAEVAFIECHATGTKVGEPEEFLAIENVFCLNRKGPIPVGSAKSNTGHTECVSGLCGLIKVIMGLERGLVMPNINCVNLRKDIEAFWTQKVVPVTEVSSLPKDSYVGVNSFGFGGTNAHVVLKGRSGNQSTTEQRLVCVSGPTEDSVRTWLNHAVVKYPNSGYFYLLNQIFKLDLLNIFGRYTLKNNFRYNIDGHYYRGYVVFSKTGKTQNFSCEKFVGDKSPLFLTLSKTERNQIDNDLKRFTVFKNNNINLSTALQFLELPLECIEIITDSSNFKISDGAFLTILGKLYQHGYNPNLEKLYPNVDKPVKAPIISPLFKWNHQENWYVVNYESPAIHGTWSYTYTLKIEDVDWALMSDYVFDGQELFPSSGYIYLAWLTYAKMLNQPLNQTKILCENVRFYTPTIIKPDISLTVFIKKISKDFEIINQNGEITATGKILPSSDATNVSNPTDSYTIDGKEIYQLLKLTGIEYRKSFQTIAKTNALGTSGELKFNEWITFLDALTQLRLLRNLTQLTTSITYDYFLIDPKAIGDYKFEAAKDYDAYKCHGAEVRGIVTVPVNKRPHNQKPNLSAYSFVPFKKVLSTENALSIIFQLIAENMNGNNLETIEIIGTRPKDVLSIMVHDVLQKQLLVQSKIRVFGKIDLELTDIEVEFKGINDVEPKSSQILIVDRGFQRPQELLQALDLCEAIISRENLGSQTNLKGVDVIAIYRVELEKLVLLRKSRQRVVSTVITVDSHTANYNWLPKLQVALKNDENVLLLAENDRINGVLGLTNCLKRDYNTEKISCVFLMDQKFEDLDREFLQEQVQKRLLMSVLSNGEWGTYRLTPLRINCIESNHVIGTITSGSLSNFSWIEGPNIWPNPKYEVHYAGLNFRDVMVASGALPSNVTTLGNEFSGTDSSSDKIMGCIEHGALSNLVTTNNNLIWKVPDSWSLEDAATVPITYSTVIYALIIKAGIKTGQSILIQAGAGGIGQSAINIALHYQCKIFVTVGSDHKRNFLKKTYPTLSDECIGNTRDNSFEQIILKQTLGKGVDIILNSLSKRKLFTSLRCLAPNGKFLEIGKNDSVRNSPLPFNLLKKRSFFGIHLDSVIERCPKIQNQIHSAFANGIDISYVKPLTRLVFNNDKVEDALRHLASGKSIGKVLINMQNDTKAKTFKAKPKVHCDPNKVYIIVGGLGGFGLELIDWLIKHNAKTIVIVSRTGTTTNYQKFRISLWTNAGANIIIATDNLTTIQGCYDLLTQCKKLGPVDGVFNVAVVIKDAHFEKQTEATFKNVFGPKVLITENLDKATRVFCPRLKYFVMFSSMTSSIGVIGQSNYGMANSALEHICEQRKKDGYPSLALQWGPIADVGIVANMSNVTELAGSIPHRISSCLESMETAMRQEEAIVAIYVPAPKANTKEQSENVFDVLTNIFGNKNTERLNQNMTLPELGMDSLSNVELQQTLEKTFGVTVSTNELQKMTLSELNSMVQASK</sequence>
<dbReference type="InterPro" id="IPR013968">
    <property type="entry name" value="PKS_KR"/>
</dbReference>
<dbReference type="Gene3D" id="3.30.70.3290">
    <property type="match status" value="1"/>
</dbReference>
<dbReference type="InterPro" id="IPR042104">
    <property type="entry name" value="PKS_dehydratase_sf"/>
</dbReference>
<feature type="domain" description="Ketosynthase family 3 (KS3)" evidence="5">
    <location>
        <begin position="18"/>
        <end position="424"/>
    </location>
</feature>
<dbReference type="InterPro" id="IPR014031">
    <property type="entry name" value="Ketoacyl_synth_C"/>
</dbReference>
<dbReference type="Pfam" id="PF00550">
    <property type="entry name" value="PP-binding"/>
    <property type="match status" value="1"/>
</dbReference>
<dbReference type="GO" id="GO:0016491">
    <property type="term" value="F:oxidoreductase activity"/>
    <property type="evidence" value="ECO:0007669"/>
    <property type="project" value="UniProtKB-KW"/>
</dbReference>
<dbReference type="Gene3D" id="3.10.129.110">
    <property type="entry name" value="Polyketide synthase dehydratase"/>
    <property type="match status" value="1"/>
</dbReference>
<dbReference type="Pfam" id="PF21149">
    <property type="entry name" value="FAS_pseudo-KR"/>
    <property type="match status" value="1"/>
</dbReference>
<reference evidence="7" key="1">
    <citation type="submission" date="2023-01" db="EMBL/GenBank/DDBJ databases">
        <title>Key to firefly adult light organ development and bioluminescence: homeobox transcription factors regulate luciferase expression and transportation to peroxisome.</title>
        <authorList>
            <person name="Fu X."/>
        </authorList>
    </citation>
    <scope>NUCLEOTIDE SEQUENCE [LARGE SCALE GENOMIC DNA]</scope>
</reference>
<dbReference type="Gene3D" id="3.90.180.10">
    <property type="entry name" value="Medium-chain alcohol dehydrogenases, catalytic domain"/>
    <property type="match status" value="1"/>
</dbReference>
<dbReference type="InterPro" id="IPR020841">
    <property type="entry name" value="PKS_Beta-ketoAc_synthase_dom"/>
</dbReference>
<evidence type="ECO:0000256" key="1">
    <source>
        <dbReference type="ARBA" id="ARBA00022450"/>
    </source>
</evidence>
<dbReference type="SMART" id="SM00829">
    <property type="entry name" value="PKS_ER"/>
    <property type="match status" value="1"/>
</dbReference>
<comment type="caution">
    <text evidence="6">The sequence shown here is derived from an EMBL/GenBank/DDBJ whole genome shotgun (WGS) entry which is preliminary data.</text>
</comment>
<keyword evidence="1" id="KW-0596">Phosphopantetheine</keyword>
<dbReference type="GO" id="GO:0004312">
    <property type="term" value="F:fatty acid synthase activity"/>
    <property type="evidence" value="ECO:0007669"/>
    <property type="project" value="UniProtKB-EC"/>
</dbReference>
<dbReference type="SUPFAM" id="SSF51735">
    <property type="entry name" value="NAD(P)-binding Rossmann-fold domains"/>
    <property type="match status" value="2"/>
</dbReference>
<dbReference type="PANTHER" id="PTHR43775:SF23">
    <property type="entry name" value="FATTY ACID SYNTHASE 3"/>
    <property type="match status" value="1"/>
</dbReference>
<dbReference type="Pfam" id="PF00109">
    <property type="entry name" value="ketoacyl-synt"/>
    <property type="match status" value="1"/>
</dbReference>
<dbReference type="Proteomes" id="UP001353858">
    <property type="component" value="Unassembled WGS sequence"/>
</dbReference>
<dbReference type="CDD" id="cd00833">
    <property type="entry name" value="PKS"/>
    <property type="match status" value="1"/>
</dbReference>
<protein>
    <submittedName>
        <fullName evidence="6">Uncharacterized protein</fullName>
    </submittedName>
</protein>
<dbReference type="InterPro" id="IPR013149">
    <property type="entry name" value="ADH-like_C"/>
</dbReference>
<dbReference type="Gene3D" id="3.40.50.720">
    <property type="entry name" value="NAD(P)-binding Rossmann-like Domain"/>
    <property type="match status" value="1"/>
</dbReference>
<dbReference type="InterPro" id="IPR014030">
    <property type="entry name" value="Ketoacyl_synth_N"/>
</dbReference>
<evidence type="ECO:0000259" key="5">
    <source>
        <dbReference type="PROSITE" id="PS52004"/>
    </source>
</evidence>
<accession>A0AAN7PVQ5</accession>
<dbReference type="InterPro" id="IPR009081">
    <property type="entry name" value="PP-bd_ACP"/>
</dbReference>
<dbReference type="PROSITE" id="PS50075">
    <property type="entry name" value="CARRIER"/>
    <property type="match status" value="1"/>
</dbReference>
<dbReference type="Gene3D" id="1.10.1200.10">
    <property type="entry name" value="ACP-like"/>
    <property type="match status" value="1"/>
</dbReference>
<dbReference type="SUPFAM" id="SSF47336">
    <property type="entry name" value="ACP-like"/>
    <property type="match status" value="1"/>
</dbReference>
<dbReference type="InterPro" id="IPR036291">
    <property type="entry name" value="NAD(P)-bd_dom_sf"/>
</dbReference>
<evidence type="ECO:0000256" key="3">
    <source>
        <dbReference type="ARBA" id="ARBA00022679"/>
    </source>
</evidence>
<proteinExistence type="predicted"/>
<dbReference type="Pfam" id="PF08659">
    <property type="entry name" value="KR"/>
    <property type="match status" value="1"/>
</dbReference>
<gene>
    <name evidence="6" type="ORF">RN001_011195</name>
</gene>
<dbReference type="SMART" id="SM00825">
    <property type="entry name" value="PKS_KS"/>
    <property type="match status" value="1"/>
</dbReference>
<dbReference type="GO" id="GO:0006633">
    <property type="term" value="P:fatty acid biosynthetic process"/>
    <property type="evidence" value="ECO:0007669"/>
    <property type="project" value="UniProtKB-KW"/>
</dbReference>
<dbReference type="InterPro" id="IPR057326">
    <property type="entry name" value="KR_dom"/>
</dbReference>
<feature type="domain" description="Carrier" evidence="4">
    <location>
        <begin position="1701"/>
        <end position="1775"/>
    </location>
</feature>
<dbReference type="SMART" id="SM00822">
    <property type="entry name" value="PKS_KR"/>
    <property type="match status" value="1"/>
</dbReference>
<dbReference type="InterPro" id="IPR036736">
    <property type="entry name" value="ACP-like_sf"/>
</dbReference>
<dbReference type="PANTHER" id="PTHR43775">
    <property type="entry name" value="FATTY ACID SYNTHASE"/>
    <property type="match status" value="1"/>
</dbReference>
<dbReference type="Pfam" id="PF16197">
    <property type="entry name" value="KAsynt_C_assoc"/>
    <property type="match status" value="1"/>
</dbReference>
<organism evidence="6 7">
    <name type="scientific">Aquatica leii</name>
    <dbReference type="NCBI Taxonomy" id="1421715"/>
    <lineage>
        <taxon>Eukaryota</taxon>
        <taxon>Metazoa</taxon>
        <taxon>Ecdysozoa</taxon>
        <taxon>Arthropoda</taxon>
        <taxon>Hexapoda</taxon>
        <taxon>Insecta</taxon>
        <taxon>Pterygota</taxon>
        <taxon>Neoptera</taxon>
        <taxon>Endopterygota</taxon>
        <taxon>Coleoptera</taxon>
        <taxon>Polyphaga</taxon>
        <taxon>Elateriformia</taxon>
        <taxon>Elateroidea</taxon>
        <taxon>Lampyridae</taxon>
        <taxon>Luciolinae</taxon>
        <taxon>Aquatica</taxon>
    </lineage>
</organism>
<keyword evidence="7" id="KW-1185">Reference proteome</keyword>
<dbReference type="InterPro" id="IPR049391">
    <property type="entry name" value="FAS_pseudo-KR"/>
</dbReference>
<dbReference type="EMBL" id="JARPUR010000004">
    <property type="protein sequence ID" value="KAK4878689.1"/>
    <property type="molecule type" value="Genomic_DNA"/>
</dbReference>
<dbReference type="InterPro" id="IPR032821">
    <property type="entry name" value="PKS_assoc"/>
</dbReference>
<dbReference type="SUPFAM" id="SSF50129">
    <property type="entry name" value="GroES-like"/>
    <property type="match status" value="1"/>
</dbReference>